<evidence type="ECO:0000256" key="1">
    <source>
        <dbReference type="SAM" id="MobiDB-lite"/>
    </source>
</evidence>
<dbReference type="Proteomes" id="UP000189701">
    <property type="component" value="Unplaced"/>
</dbReference>
<reference evidence="2" key="1">
    <citation type="journal article" date="2013" name="Genome Biol.">
        <title>Reference genomes and transcriptomes of Nicotiana sylvestris and Nicotiana tomentosiformis.</title>
        <authorList>
            <person name="Sierro N."/>
            <person name="Battey J.N."/>
            <person name="Ouadi S."/>
            <person name="Bovet L."/>
            <person name="Goepfert S."/>
            <person name="Bakaher N."/>
            <person name="Peitsch M.C."/>
            <person name="Ivanov N.V."/>
        </authorList>
    </citation>
    <scope>NUCLEOTIDE SEQUENCE [LARGE SCALE GENOMIC DNA]</scope>
</reference>
<protein>
    <submittedName>
        <fullName evidence="3">Microtubule-associated protein RP/EB family member 1-like</fullName>
    </submittedName>
</protein>
<evidence type="ECO:0000313" key="2">
    <source>
        <dbReference type="Proteomes" id="UP000189701"/>
    </source>
</evidence>
<proteinExistence type="predicted"/>
<gene>
    <name evidence="3" type="primary">LOC104234306</name>
</gene>
<name>A0A1U7X1X0_NICSY</name>
<evidence type="ECO:0000313" key="3">
    <source>
        <dbReference type="RefSeq" id="XP_009786147.1"/>
    </source>
</evidence>
<feature type="compositionally biased region" description="Low complexity" evidence="1">
    <location>
        <begin position="85"/>
        <end position="96"/>
    </location>
</feature>
<reference evidence="3" key="2">
    <citation type="submission" date="2025-08" db="UniProtKB">
        <authorList>
            <consortium name="RefSeq"/>
        </authorList>
    </citation>
    <scope>IDENTIFICATION</scope>
    <source>
        <tissue evidence="3">Leaf</tissue>
    </source>
</reference>
<feature type="region of interest" description="Disordered" evidence="1">
    <location>
        <begin position="67"/>
        <end position="108"/>
    </location>
</feature>
<dbReference type="OrthoDB" id="1306244at2759"/>
<accession>A0A1U7X1X0</accession>
<organism evidence="2 3">
    <name type="scientific">Nicotiana sylvestris</name>
    <name type="common">Wood tobacco</name>
    <name type="synonym">South American tobacco</name>
    <dbReference type="NCBI Taxonomy" id="4096"/>
    <lineage>
        <taxon>Eukaryota</taxon>
        <taxon>Viridiplantae</taxon>
        <taxon>Streptophyta</taxon>
        <taxon>Embryophyta</taxon>
        <taxon>Tracheophyta</taxon>
        <taxon>Spermatophyta</taxon>
        <taxon>Magnoliopsida</taxon>
        <taxon>eudicotyledons</taxon>
        <taxon>Gunneridae</taxon>
        <taxon>Pentapetalae</taxon>
        <taxon>asterids</taxon>
        <taxon>lamiids</taxon>
        <taxon>Solanales</taxon>
        <taxon>Solanaceae</taxon>
        <taxon>Nicotianoideae</taxon>
        <taxon>Nicotianeae</taxon>
        <taxon>Nicotiana</taxon>
    </lineage>
</organism>
<keyword evidence="2" id="KW-1185">Reference proteome</keyword>
<sequence length="340" mass="36499">MTGIKVDVREIIYREIGIRANQKATSLPFPYLIHALCKVVTVPPVPKHDIIAKAVQDIDISRINDATDKVVDNPPEPSLTPPPASATLATSSGTPSIPATSISTPRPATAPLPASLSALSKLGLLAQHANAIVDKLTKELPSLIRQALAPIQTSVIALQKQHLSYEDRLKHFEVHLKRVERGEVGDMPQLKKEVAELKGEEQGTGTSHIPSFNLDITNLTAGKVAQGTATSQAPGSIVHIDEHSKEEFEGYEEENDEDGLLKEDEGQRDNRGKHIDISTETPDEEEAVVQTAIAHSIADMVAKDTPSTMQPSLGKGSISHLQDPALQLADLPLLVSSTAV</sequence>
<feature type="compositionally biased region" description="Basic and acidic residues" evidence="1">
    <location>
        <begin position="259"/>
        <end position="275"/>
    </location>
</feature>
<feature type="region of interest" description="Disordered" evidence="1">
    <location>
        <begin position="249"/>
        <end position="275"/>
    </location>
</feature>
<dbReference type="AlphaFoldDB" id="A0A1U7X1X0"/>
<dbReference type="RefSeq" id="XP_009786147.1">
    <property type="nucleotide sequence ID" value="XM_009787845.1"/>
</dbReference>
<feature type="compositionally biased region" description="Pro residues" evidence="1">
    <location>
        <begin position="74"/>
        <end position="84"/>
    </location>
</feature>
<feature type="compositionally biased region" description="Acidic residues" evidence="1">
    <location>
        <begin position="249"/>
        <end position="258"/>
    </location>
</feature>